<sequence length="258" mass="28261">MAQKGSEESIRGQVRSIASKFIKSKSGEVSYSEIMSHLYEQLPSANKNTLLGAINAFRADLPKDIGRPGRGVFVFNASPKRTTGAPKKAAATKKAAPAPREEAFYEPFADWLVNEVEEASEAYALGGKISNDKWATPDVVGLYQPARGDHIQFPTEILAAEIKVSAKDLITAFGQACAYKLFAHRVYLVVPRPASQDILRRLDASAINLGIGLVVFDPNPRKPNFSVMVRAGKGEVDYFYTNDMMDRVGDLFGTPPHR</sequence>
<evidence type="ECO:0000313" key="1">
    <source>
        <dbReference type="EMBL" id="BAV99401.1"/>
    </source>
</evidence>
<proteinExistence type="predicted"/>
<dbReference type="KEGG" id="lem:LEN_3914"/>
<accession>A0AAU9B676</accession>
<gene>
    <name evidence="1" type="ORF">LEN_3914</name>
</gene>
<name>A0AAU9B676_LYSEN</name>
<organism evidence="1 2">
    <name type="scientific">Lysobacter enzymogenes</name>
    <dbReference type="NCBI Taxonomy" id="69"/>
    <lineage>
        <taxon>Bacteria</taxon>
        <taxon>Pseudomonadati</taxon>
        <taxon>Pseudomonadota</taxon>
        <taxon>Gammaproteobacteria</taxon>
        <taxon>Lysobacterales</taxon>
        <taxon>Lysobacteraceae</taxon>
        <taxon>Lysobacter</taxon>
    </lineage>
</organism>
<evidence type="ECO:0000313" key="2">
    <source>
        <dbReference type="Proteomes" id="UP000218824"/>
    </source>
</evidence>
<dbReference type="Proteomes" id="UP000218824">
    <property type="component" value="Chromosome"/>
</dbReference>
<dbReference type="EMBL" id="AP014940">
    <property type="protein sequence ID" value="BAV99401.1"/>
    <property type="molecule type" value="Genomic_DNA"/>
</dbReference>
<reference evidence="1 2" key="1">
    <citation type="journal article" date="2017" name="DNA Res.">
        <title>Complete genome sequence and expression profile of the commercial lytic enzyme producer Lysobacter enzymogenes M497-1.</title>
        <authorList>
            <person name="Takami H."/>
            <person name="Toyoda A."/>
            <person name="Uchiyama I."/>
            <person name="Itoh T."/>
            <person name="Takaki Y."/>
            <person name="Arai W."/>
            <person name="Nishi S."/>
            <person name="Kawai M."/>
            <person name="Shinya K."/>
            <person name="Ikeda H."/>
        </authorList>
    </citation>
    <scope>NUCLEOTIDE SEQUENCE [LARGE SCALE GENOMIC DNA]</scope>
    <source>
        <strain evidence="1 2">M497-1</strain>
    </source>
</reference>
<evidence type="ECO:0008006" key="3">
    <source>
        <dbReference type="Google" id="ProtNLM"/>
    </source>
</evidence>
<dbReference type="GeneID" id="83065712"/>
<dbReference type="RefSeq" id="WP_096379874.1">
    <property type="nucleotide sequence ID" value="NZ_AP014940.1"/>
</dbReference>
<dbReference type="AlphaFoldDB" id="A0AAU9B676"/>
<protein>
    <recommendedName>
        <fullName evidence="3">HTH HARE-type domain-containing protein</fullName>
    </recommendedName>
</protein>